<proteinExistence type="predicted"/>
<keyword evidence="1" id="KW-0472">Membrane</keyword>
<keyword evidence="3" id="KW-1185">Reference proteome</keyword>
<keyword evidence="1" id="KW-0812">Transmembrane</keyword>
<comment type="caution">
    <text evidence="2">The sequence shown here is derived from an EMBL/GenBank/DDBJ whole genome shotgun (WGS) entry which is preliminary data.</text>
</comment>
<protein>
    <submittedName>
        <fullName evidence="2">Uncharacterized protein</fullName>
    </submittedName>
</protein>
<evidence type="ECO:0000256" key="1">
    <source>
        <dbReference type="SAM" id="Phobius"/>
    </source>
</evidence>
<feature type="transmembrane region" description="Helical" evidence="1">
    <location>
        <begin position="6"/>
        <end position="23"/>
    </location>
</feature>
<organism evidence="2 3">
    <name type="scientific">Lactiplantibacillus dongliensis</name>
    <dbReference type="NCBI Taxonomy" id="2559919"/>
    <lineage>
        <taxon>Bacteria</taxon>
        <taxon>Bacillati</taxon>
        <taxon>Bacillota</taxon>
        <taxon>Bacilli</taxon>
        <taxon>Lactobacillales</taxon>
        <taxon>Lactobacillaceae</taxon>
        <taxon>Lactiplantibacillus</taxon>
    </lineage>
</organism>
<dbReference type="Proteomes" id="UP001596253">
    <property type="component" value="Unassembled WGS sequence"/>
</dbReference>
<keyword evidence="1" id="KW-1133">Transmembrane helix</keyword>
<name>A0ABW1R9Y3_9LACO</name>
<dbReference type="RefSeq" id="WP_137640239.1">
    <property type="nucleotide sequence ID" value="NZ_BJDK01000016.1"/>
</dbReference>
<evidence type="ECO:0000313" key="2">
    <source>
        <dbReference type="EMBL" id="MFC6165617.1"/>
    </source>
</evidence>
<accession>A0ABW1R9Y3</accession>
<evidence type="ECO:0000313" key="3">
    <source>
        <dbReference type="Proteomes" id="UP001596253"/>
    </source>
</evidence>
<dbReference type="EMBL" id="JBHSSD010000055">
    <property type="protein sequence ID" value="MFC6165617.1"/>
    <property type="molecule type" value="Genomic_DNA"/>
</dbReference>
<gene>
    <name evidence="2" type="ORF">ACFP3T_13180</name>
</gene>
<reference evidence="3" key="1">
    <citation type="journal article" date="2019" name="Int. J. Syst. Evol. Microbiol.">
        <title>The Global Catalogue of Microorganisms (GCM) 10K type strain sequencing project: providing services to taxonomists for standard genome sequencing and annotation.</title>
        <authorList>
            <consortium name="The Broad Institute Genomics Platform"/>
            <consortium name="The Broad Institute Genome Sequencing Center for Infectious Disease"/>
            <person name="Wu L."/>
            <person name="Ma J."/>
        </authorList>
    </citation>
    <scope>NUCLEOTIDE SEQUENCE [LARGE SCALE GENOMIC DNA]</scope>
    <source>
        <strain evidence="3">CCM 8932</strain>
    </source>
</reference>
<sequence>MLIHIIVSVIVISVFFAIVRIGVIRRRPYEQVNNGNQPQTNRPDGEEYVKAVNTINYLIADIHNGHKSQFTAGDAMDLEVALQELLGTQVEAQPMTSNEIVLSVTLSEKRVRQLDITLARTDKPNATILDNEKITAIEVNHTAVMDGQHFYAAIKRFLK</sequence>